<dbReference type="PANTHER" id="PTHR24320">
    <property type="entry name" value="RETINOL DEHYDROGENASE"/>
    <property type="match status" value="1"/>
</dbReference>
<dbReference type="AlphaFoldDB" id="A0AAV5U0J4"/>
<reference evidence="3" key="1">
    <citation type="submission" date="2023-10" db="EMBL/GenBank/DDBJ databases">
        <title>Genome assembly of Pristionchus species.</title>
        <authorList>
            <person name="Yoshida K."/>
            <person name="Sommer R.J."/>
        </authorList>
    </citation>
    <scope>NUCLEOTIDE SEQUENCE</scope>
    <source>
        <strain evidence="3">RS0144</strain>
    </source>
</reference>
<dbReference type="PRINTS" id="PR00081">
    <property type="entry name" value="GDHRDH"/>
</dbReference>
<dbReference type="InterPro" id="IPR036291">
    <property type="entry name" value="NAD(P)-bd_dom_sf"/>
</dbReference>
<evidence type="ECO:0000256" key="1">
    <source>
        <dbReference type="ARBA" id="ARBA00006484"/>
    </source>
</evidence>
<evidence type="ECO:0000313" key="3">
    <source>
        <dbReference type="EMBL" id="GMS99982.1"/>
    </source>
</evidence>
<dbReference type="Pfam" id="PF00106">
    <property type="entry name" value="adh_short"/>
    <property type="match status" value="1"/>
</dbReference>
<comment type="similarity">
    <text evidence="1">Belongs to the short-chain dehydrogenases/reductases (SDR) family.</text>
</comment>
<gene>
    <name evidence="3" type="ORF">PENTCL1PPCAC_22157</name>
</gene>
<dbReference type="GO" id="GO:0016491">
    <property type="term" value="F:oxidoreductase activity"/>
    <property type="evidence" value="ECO:0007669"/>
    <property type="project" value="UniProtKB-KW"/>
</dbReference>
<keyword evidence="4" id="KW-1185">Reference proteome</keyword>
<dbReference type="InterPro" id="IPR002347">
    <property type="entry name" value="SDR_fam"/>
</dbReference>
<dbReference type="EMBL" id="BTSX01000005">
    <property type="protein sequence ID" value="GMS99982.1"/>
    <property type="molecule type" value="Genomic_DNA"/>
</dbReference>
<protein>
    <recommendedName>
        <fullName evidence="5">Dehydrogenase</fullName>
    </recommendedName>
</protein>
<proteinExistence type="inferred from homology"/>
<comment type="caution">
    <text evidence="3">The sequence shown here is derived from an EMBL/GenBank/DDBJ whole genome shotgun (WGS) entry which is preliminary data.</text>
</comment>
<dbReference type="Gene3D" id="3.40.50.720">
    <property type="entry name" value="NAD(P)-binding Rossmann-like Domain"/>
    <property type="match status" value="1"/>
</dbReference>
<accession>A0AAV5U0J4</accession>
<name>A0AAV5U0J4_9BILA</name>
<dbReference type="PANTHER" id="PTHR24320:SF152">
    <property type="entry name" value="SHORT-CHAIN DEHYDROGENASE_REDUCTASE FAMILY PROTEIN"/>
    <property type="match status" value="1"/>
</dbReference>
<evidence type="ECO:0000313" key="4">
    <source>
        <dbReference type="Proteomes" id="UP001432027"/>
    </source>
</evidence>
<evidence type="ECO:0008006" key="5">
    <source>
        <dbReference type="Google" id="ProtNLM"/>
    </source>
</evidence>
<keyword evidence="2" id="KW-0560">Oxidoreductase</keyword>
<sequence>MADSQRPAEHILITGATGGIGKAMAEQLVREGANVYVTGRDNEKLKALVDHLDTMRREGQTILPFCFDIGHLTKVKDAMTAISKLPLDTVIFNAGVMFPSPRAVHDDNHPALEDTIKVNVLGHFVMARHLVRDREEREGDRVLPHLRFVVISSTMANHASQYLTRWPREADSFNKFFSRHLFTSDGWLSYMDSKLGSIVMAQHLNEKPNTSAVAIYPGVASTEIFSAMPWVQRKLLSWLPASWRPTMENVDTVANRVIGEAVRSNGIFDGHWICDGTKVIPTNVDTTQKDKFMRFIEHLTDQFM</sequence>
<evidence type="ECO:0000256" key="2">
    <source>
        <dbReference type="ARBA" id="ARBA00023002"/>
    </source>
</evidence>
<dbReference type="Proteomes" id="UP001432027">
    <property type="component" value="Unassembled WGS sequence"/>
</dbReference>
<organism evidence="3 4">
    <name type="scientific">Pristionchus entomophagus</name>
    <dbReference type="NCBI Taxonomy" id="358040"/>
    <lineage>
        <taxon>Eukaryota</taxon>
        <taxon>Metazoa</taxon>
        <taxon>Ecdysozoa</taxon>
        <taxon>Nematoda</taxon>
        <taxon>Chromadorea</taxon>
        <taxon>Rhabditida</taxon>
        <taxon>Rhabditina</taxon>
        <taxon>Diplogasteromorpha</taxon>
        <taxon>Diplogasteroidea</taxon>
        <taxon>Neodiplogasteridae</taxon>
        <taxon>Pristionchus</taxon>
    </lineage>
</organism>
<dbReference type="SUPFAM" id="SSF51735">
    <property type="entry name" value="NAD(P)-binding Rossmann-fold domains"/>
    <property type="match status" value="1"/>
</dbReference>